<dbReference type="EMBL" id="CABVGP010000003">
    <property type="protein sequence ID" value="VVJ23357.1"/>
    <property type="molecule type" value="Genomic_DNA"/>
</dbReference>
<proteinExistence type="predicted"/>
<dbReference type="AlphaFoldDB" id="A0A6I8LYU1"/>
<protein>
    <submittedName>
        <fullName evidence="1">Uncharacterized protein</fullName>
    </submittedName>
</protein>
<dbReference type="Proteomes" id="UP000399805">
    <property type="component" value="Unassembled WGS sequence"/>
</dbReference>
<evidence type="ECO:0000313" key="2">
    <source>
        <dbReference type="Proteomes" id="UP000399805"/>
    </source>
</evidence>
<evidence type="ECO:0000313" key="1">
    <source>
        <dbReference type="EMBL" id="VVJ23357.1"/>
    </source>
</evidence>
<organism evidence="1 2">
    <name type="scientific">Amycolatopsis camponoti</name>
    <dbReference type="NCBI Taxonomy" id="2606593"/>
    <lineage>
        <taxon>Bacteria</taxon>
        <taxon>Bacillati</taxon>
        <taxon>Actinomycetota</taxon>
        <taxon>Actinomycetes</taxon>
        <taxon>Pseudonocardiales</taxon>
        <taxon>Pseudonocardiaceae</taxon>
        <taxon>Amycolatopsis</taxon>
    </lineage>
</organism>
<accession>A0A6I8LYU1</accession>
<keyword evidence="2" id="KW-1185">Reference proteome</keyword>
<reference evidence="1 2" key="1">
    <citation type="submission" date="2019-09" db="EMBL/GenBank/DDBJ databases">
        <authorList>
            <person name="Leyn A S."/>
        </authorList>
    </citation>
    <scope>NUCLEOTIDE SEQUENCE [LARGE SCALE GENOMIC DNA]</scope>
    <source>
        <strain evidence="1">AA231_1</strain>
    </source>
</reference>
<gene>
    <name evidence="1" type="ORF">AA23TX_08255</name>
</gene>
<name>A0A6I8LYU1_9PSEU</name>
<sequence>MLLPGGHVSTSRSCLSHCNLLASRLDCDVTQTAREAIDG</sequence>